<dbReference type="InterPro" id="IPR030379">
    <property type="entry name" value="G_SEPTIN_dom"/>
</dbReference>
<feature type="domain" description="Septin-type G" evidence="7">
    <location>
        <begin position="139"/>
        <end position="411"/>
    </location>
</feature>
<dbReference type="GO" id="GO:0032161">
    <property type="term" value="C:cleavage apparatus septin structure"/>
    <property type="evidence" value="ECO:0007669"/>
    <property type="project" value="UniProtKB-ARBA"/>
</dbReference>
<keyword evidence="1" id="KW-0132">Cell division</keyword>
<dbReference type="AlphaFoldDB" id="A0A8H6RP98"/>
<feature type="compositionally biased region" description="Polar residues" evidence="6">
    <location>
        <begin position="436"/>
        <end position="447"/>
    </location>
</feature>
<organism evidence="8 9">
    <name type="scientific">Pseudocercospora fuligena</name>
    <dbReference type="NCBI Taxonomy" id="685502"/>
    <lineage>
        <taxon>Eukaryota</taxon>
        <taxon>Fungi</taxon>
        <taxon>Dikarya</taxon>
        <taxon>Ascomycota</taxon>
        <taxon>Pezizomycotina</taxon>
        <taxon>Dothideomycetes</taxon>
        <taxon>Dothideomycetidae</taxon>
        <taxon>Mycosphaerellales</taxon>
        <taxon>Mycosphaerellaceae</taxon>
        <taxon>Pseudocercospora</taxon>
    </lineage>
</organism>
<evidence type="ECO:0000256" key="2">
    <source>
        <dbReference type="ARBA" id="ARBA00022741"/>
    </source>
</evidence>
<dbReference type="Proteomes" id="UP000660729">
    <property type="component" value="Unassembled WGS sequence"/>
</dbReference>
<evidence type="ECO:0000256" key="5">
    <source>
        <dbReference type="RuleBase" id="RU004560"/>
    </source>
</evidence>
<dbReference type="GO" id="GO:0051301">
    <property type="term" value="P:cell division"/>
    <property type="evidence" value="ECO:0007669"/>
    <property type="project" value="UniProtKB-KW"/>
</dbReference>
<comment type="caution">
    <text evidence="8">The sequence shown here is derived from an EMBL/GenBank/DDBJ whole genome shotgun (WGS) entry which is preliminary data.</text>
</comment>
<proteinExistence type="inferred from homology"/>
<dbReference type="PANTHER" id="PTHR18884">
    <property type="entry name" value="SEPTIN"/>
    <property type="match status" value="1"/>
</dbReference>
<accession>A0A8H6RP98</accession>
<dbReference type="SUPFAM" id="SSF52540">
    <property type="entry name" value="P-loop containing nucleoside triphosphate hydrolases"/>
    <property type="match status" value="1"/>
</dbReference>
<dbReference type="GO" id="GO:0005525">
    <property type="term" value="F:GTP binding"/>
    <property type="evidence" value="ECO:0007669"/>
    <property type="project" value="UniProtKB-KW"/>
</dbReference>
<evidence type="ECO:0000256" key="3">
    <source>
        <dbReference type="ARBA" id="ARBA00023134"/>
    </source>
</evidence>
<feature type="region of interest" description="Disordered" evidence="6">
    <location>
        <begin position="416"/>
        <end position="447"/>
    </location>
</feature>
<dbReference type="InterPro" id="IPR016491">
    <property type="entry name" value="Septin"/>
</dbReference>
<gene>
    <name evidence="8" type="ORF">HII31_03951</name>
</gene>
<evidence type="ECO:0000256" key="6">
    <source>
        <dbReference type="SAM" id="MobiDB-lite"/>
    </source>
</evidence>
<dbReference type="InterPro" id="IPR027417">
    <property type="entry name" value="P-loop_NTPase"/>
</dbReference>
<dbReference type="GO" id="GO:0000921">
    <property type="term" value="P:septin ring assembly"/>
    <property type="evidence" value="ECO:0007669"/>
    <property type="project" value="UniProtKB-ARBA"/>
</dbReference>
<dbReference type="GO" id="GO:0005940">
    <property type="term" value="C:septin ring"/>
    <property type="evidence" value="ECO:0007669"/>
    <property type="project" value="UniProtKB-ARBA"/>
</dbReference>
<dbReference type="Pfam" id="PF00735">
    <property type="entry name" value="Septin"/>
    <property type="match status" value="1"/>
</dbReference>
<evidence type="ECO:0000256" key="1">
    <source>
        <dbReference type="ARBA" id="ARBA00022618"/>
    </source>
</evidence>
<comment type="similarity">
    <text evidence="5">Belongs to the TRAFAC class TrmE-Era-EngA-EngB-Septin-like GTPase superfamily. Septin GTPase family.</text>
</comment>
<keyword evidence="4" id="KW-0131">Cell cycle</keyword>
<dbReference type="GO" id="GO:0043934">
    <property type="term" value="P:sporulation"/>
    <property type="evidence" value="ECO:0007669"/>
    <property type="project" value="UniProtKB-ARBA"/>
</dbReference>
<dbReference type="PROSITE" id="PS51719">
    <property type="entry name" value="G_SEPTIN"/>
    <property type="match status" value="1"/>
</dbReference>
<reference evidence="8" key="1">
    <citation type="submission" date="2020-04" db="EMBL/GenBank/DDBJ databases">
        <title>Draft genome resource of the tomato pathogen Pseudocercospora fuligena.</title>
        <authorList>
            <person name="Zaccaron A."/>
        </authorList>
    </citation>
    <scope>NUCLEOTIDE SEQUENCE</scope>
    <source>
        <strain evidence="8">PF001</strain>
    </source>
</reference>
<keyword evidence="9" id="KW-1185">Reference proteome</keyword>
<evidence type="ECO:0000313" key="8">
    <source>
        <dbReference type="EMBL" id="KAF7194689.1"/>
    </source>
</evidence>
<evidence type="ECO:0000313" key="9">
    <source>
        <dbReference type="Proteomes" id="UP000660729"/>
    </source>
</evidence>
<dbReference type="Gene3D" id="3.40.50.300">
    <property type="entry name" value="P-loop containing nucleotide triphosphate hydrolases"/>
    <property type="match status" value="1"/>
</dbReference>
<sequence length="447" mass="50407">MLLLHGLEICSFLAKAAVHFLRLFPAAVIGSPFLSCREPCGSLRCVASADGRTFSISASISISNTTASSFYTLRPTKSRSLNSSYQPHHLRLPHSAYSATTSALMAAMMPQQPQQSVFPNSHVGFDTITDQIERKLVKRGFQFNVICVGQTGLGKSTLINTIFASHLVDSKGRLAPQEPVRQTTEIHPVTHILEENGVRLRLNIVDTPGYGDLVNNDRCWDPIVKYIKDQHSAYLRKELTAQRERYIQDTRIHCCLYFIAPTGHALKPIDIVVLKKLSETVNVVPVIAKADSLTLDERQAFKDRIKEEFAFHNIRMYPYDNEEYDSQEAELNAQIKSTIPFAVVGSERNINVNGKTVRGRQTRWGTINVEDENHCEFVYLRNFLTRTHLQDLIETTSQIHYESFRAKQLLALKESSAQVHGGSRPISPSADRELSRQSQRMTMNGYN</sequence>
<dbReference type="OrthoDB" id="416553at2759"/>
<keyword evidence="2 5" id="KW-0547">Nucleotide-binding</keyword>
<name>A0A8H6RP98_9PEZI</name>
<protein>
    <submittedName>
        <fullName evidence="8">Septin-like spn2</fullName>
    </submittedName>
</protein>
<evidence type="ECO:0000256" key="4">
    <source>
        <dbReference type="ARBA" id="ARBA00023306"/>
    </source>
</evidence>
<dbReference type="CDD" id="cd01850">
    <property type="entry name" value="CDC_Septin"/>
    <property type="match status" value="1"/>
</dbReference>
<dbReference type="FunFam" id="3.40.50.300:FF:000260">
    <property type="entry name" value="Cell division control 10"/>
    <property type="match status" value="1"/>
</dbReference>
<keyword evidence="3 5" id="KW-0342">GTP-binding</keyword>
<evidence type="ECO:0000259" key="7">
    <source>
        <dbReference type="PROSITE" id="PS51719"/>
    </source>
</evidence>
<dbReference type="EMBL" id="JABCIY010000056">
    <property type="protein sequence ID" value="KAF7194689.1"/>
    <property type="molecule type" value="Genomic_DNA"/>
</dbReference>